<evidence type="ECO:0000313" key="2">
    <source>
        <dbReference type="Proteomes" id="UP000000305"/>
    </source>
</evidence>
<feature type="non-terminal residue" evidence="1">
    <location>
        <position position="1"/>
    </location>
</feature>
<name>E9GYY4_DAPPU</name>
<dbReference type="AlphaFoldDB" id="E9GYY4"/>
<dbReference type="HOGENOM" id="CLU_2392179_0_0_1"/>
<organism evidence="1 2">
    <name type="scientific">Daphnia pulex</name>
    <name type="common">Water flea</name>
    <dbReference type="NCBI Taxonomy" id="6669"/>
    <lineage>
        <taxon>Eukaryota</taxon>
        <taxon>Metazoa</taxon>
        <taxon>Ecdysozoa</taxon>
        <taxon>Arthropoda</taxon>
        <taxon>Crustacea</taxon>
        <taxon>Branchiopoda</taxon>
        <taxon>Diplostraca</taxon>
        <taxon>Cladocera</taxon>
        <taxon>Anomopoda</taxon>
        <taxon>Daphniidae</taxon>
        <taxon>Daphnia</taxon>
    </lineage>
</organism>
<dbReference type="EMBL" id="GL732576">
    <property type="protein sequence ID" value="EFX75325.1"/>
    <property type="molecule type" value="Genomic_DNA"/>
</dbReference>
<sequence length="94" mass="10652">SFLPVREFQINSLIMSCPNKTSPLDPIPTFLLKKLADIIYIPLSLIVNDSLSSGVFPYALKHAIAIPLLKKPNLDQNYMRKYCPVVSFAHTYRT</sequence>
<dbReference type="InParanoid" id="E9GYY4"/>
<accession>E9GYY4</accession>
<dbReference type="STRING" id="6669.E9GYY4"/>
<evidence type="ECO:0000313" key="1">
    <source>
        <dbReference type="EMBL" id="EFX75325.1"/>
    </source>
</evidence>
<proteinExistence type="predicted"/>
<dbReference type="Proteomes" id="UP000000305">
    <property type="component" value="Unassembled WGS sequence"/>
</dbReference>
<dbReference type="KEGG" id="dpx:DAPPUDRAFT_56217"/>
<dbReference type="PhylomeDB" id="E9GYY4"/>
<dbReference type="OrthoDB" id="426210at2759"/>
<protein>
    <recommendedName>
        <fullName evidence="3">Reverse transcriptase domain-containing protein</fullName>
    </recommendedName>
</protein>
<keyword evidence="2" id="KW-1185">Reference proteome</keyword>
<reference evidence="1 2" key="1">
    <citation type="journal article" date="2011" name="Science">
        <title>The ecoresponsive genome of Daphnia pulex.</title>
        <authorList>
            <person name="Colbourne J.K."/>
            <person name="Pfrender M.E."/>
            <person name="Gilbert D."/>
            <person name="Thomas W.K."/>
            <person name="Tucker A."/>
            <person name="Oakley T.H."/>
            <person name="Tokishita S."/>
            <person name="Aerts A."/>
            <person name="Arnold G.J."/>
            <person name="Basu M.K."/>
            <person name="Bauer D.J."/>
            <person name="Caceres C.E."/>
            <person name="Carmel L."/>
            <person name="Casola C."/>
            <person name="Choi J.H."/>
            <person name="Detter J.C."/>
            <person name="Dong Q."/>
            <person name="Dusheyko S."/>
            <person name="Eads B.D."/>
            <person name="Frohlich T."/>
            <person name="Geiler-Samerotte K.A."/>
            <person name="Gerlach D."/>
            <person name="Hatcher P."/>
            <person name="Jogdeo S."/>
            <person name="Krijgsveld J."/>
            <person name="Kriventseva E.V."/>
            <person name="Kultz D."/>
            <person name="Laforsch C."/>
            <person name="Lindquist E."/>
            <person name="Lopez J."/>
            <person name="Manak J.R."/>
            <person name="Muller J."/>
            <person name="Pangilinan J."/>
            <person name="Patwardhan R.P."/>
            <person name="Pitluck S."/>
            <person name="Pritham E.J."/>
            <person name="Rechtsteiner A."/>
            <person name="Rho M."/>
            <person name="Rogozin I.B."/>
            <person name="Sakarya O."/>
            <person name="Salamov A."/>
            <person name="Schaack S."/>
            <person name="Shapiro H."/>
            <person name="Shiga Y."/>
            <person name="Skalitzky C."/>
            <person name="Smith Z."/>
            <person name="Souvorov A."/>
            <person name="Sung W."/>
            <person name="Tang Z."/>
            <person name="Tsuchiya D."/>
            <person name="Tu H."/>
            <person name="Vos H."/>
            <person name="Wang M."/>
            <person name="Wolf Y.I."/>
            <person name="Yamagata H."/>
            <person name="Yamada T."/>
            <person name="Ye Y."/>
            <person name="Shaw J.R."/>
            <person name="Andrews J."/>
            <person name="Crease T.J."/>
            <person name="Tang H."/>
            <person name="Lucas S.M."/>
            <person name="Robertson H.M."/>
            <person name="Bork P."/>
            <person name="Koonin E.V."/>
            <person name="Zdobnov E.M."/>
            <person name="Grigoriev I.V."/>
            <person name="Lynch M."/>
            <person name="Boore J.L."/>
        </authorList>
    </citation>
    <scope>NUCLEOTIDE SEQUENCE [LARGE SCALE GENOMIC DNA]</scope>
</reference>
<gene>
    <name evidence="1" type="ORF">DAPPUDRAFT_56217</name>
</gene>
<evidence type="ECO:0008006" key="3">
    <source>
        <dbReference type="Google" id="ProtNLM"/>
    </source>
</evidence>